<dbReference type="EMBL" id="MW394391">
    <property type="protein sequence ID" value="QQV92218.1"/>
    <property type="molecule type" value="Genomic_DNA"/>
</dbReference>
<keyword evidence="2" id="KW-1185">Reference proteome</keyword>
<name>A0A7U0J5G1_9CAUD</name>
<evidence type="ECO:0000313" key="2">
    <source>
        <dbReference type="Proteomes" id="UP000596381"/>
    </source>
</evidence>
<proteinExistence type="predicted"/>
<protein>
    <submittedName>
        <fullName evidence="1">Uncharacterized protein</fullName>
    </submittedName>
</protein>
<evidence type="ECO:0000313" key="1">
    <source>
        <dbReference type="EMBL" id="QQV92218.1"/>
    </source>
</evidence>
<sequence length="140" mass="15670">MITEDQKIKIQNVILKAKGLSEGTGYLPEVKFVETPEEAALLAESNNISIRMANYIHSQGDRFNSKDFADAFGQNSRPLDVAKTLDRLCKCGLGTVRVHIGMKGKIGGRTNAIKLYVEVDWDHFDQQEYLFSCKSVLMAE</sequence>
<dbReference type="Proteomes" id="UP000596381">
    <property type="component" value="Segment"/>
</dbReference>
<gene>
    <name evidence="1" type="ORF">vBKpMFBKp24_050</name>
</gene>
<reference evidence="1 2" key="1">
    <citation type="submission" date="2020-12" db="EMBL/GenBank/DDBJ databases">
        <title>Genomic characterization of four novel bacteriophages infecting Klebsiella pneumoniae.</title>
        <authorList>
            <person name="Estrada Bonilla B."/>
            <person name="Costa A.R."/>
            <person name="van Rossum T."/>
            <person name="Hagedoorn S."/>
            <person name="Wallinga H."/>
            <person name="Xiao M."/>
            <person name="Song W."/>
            <person name="Haas P.-J."/>
            <person name="Nobrega F.L."/>
            <person name="Brouns S.J.J."/>
        </authorList>
    </citation>
    <scope>NUCLEOTIDE SEQUENCE [LARGE SCALE GENOMIC DNA]</scope>
</reference>
<organism evidence="1 2">
    <name type="scientific">Klebsiella phage vB_KpM_FBKp24</name>
    <dbReference type="NCBI Taxonomy" id="2801834"/>
    <lineage>
        <taxon>Viruses</taxon>
        <taxon>Duplodnaviria</taxon>
        <taxon>Heunggongvirae</taxon>
        <taxon>Uroviricota</taxon>
        <taxon>Caudoviricetes</taxon>
        <taxon>Chimalliviridae</taxon>
        <taxon>Maaswegvirus</taxon>
        <taxon>Maaswegvirus Kp24</taxon>
    </lineage>
</organism>
<accession>A0A7U0J5G1</accession>